<dbReference type="AlphaFoldDB" id="A0A914YNR1"/>
<sequence>MDIHLTKVHVIISILNDLKGILNAEILYNLEGLKERIQDRYTTKTAEDKKEVIARQQYKRRFEEGAHGEPPENFRHLPLFPTTEDMNIKNVVYLRPAKIDGSRYDSDEHYLDVQFRLLREDLIRPLREGIAAYKEGGSKNFNLFVYKNVSLESAVLHKQTGELIFFANIQILRRMRTNKRLIYGNLVCLSPDDFNTKFLFATVAERNTLENGKVGLKFEEILEVNTKKKYCMVESPAFFEAYQHVMTALQTLPQTVPIPFSKYLVNAVTETKVPKYLSTNSINFEVLLKDPLELGKLIWDYELQNFYFQMIIYGDLVMINVQCWLYVTPIMH</sequence>
<evidence type="ECO:0000313" key="2">
    <source>
        <dbReference type="Proteomes" id="UP000887577"/>
    </source>
</evidence>
<keyword evidence="2" id="KW-1185">Reference proteome</keyword>
<proteinExistence type="predicted"/>
<accession>A0A914YNR1</accession>
<dbReference type="Pfam" id="PF25396">
    <property type="entry name" value="ZNFX1"/>
    <property type="match status" value="1"/>
</dbReference>
<dbReference type="InterPro" id="IPR057373">
    <property type="entry name" value="ZNFX1"/>
</dbReference>
<feature type="domain" description="ZNFX1" evidence="1">
    <location>
        <begin position="139"/>
        <end position="235"/>
    </location>
</feature>
<dbReference type="WBParaSite" id="PSU_v2.g2493.t1">
    <property type="protein sequence ID" value="PSU_v2.g2493.t1"/>
    <property type="gene ID" value="PSU_v2.g2493"/>
</dbReference>
<protein>
    <recommendedName>
        <fullName evidence="1">ZNFX1 domain-containing protein</fullName>
    </recommendedName>
</protein>
<dbReference type="Proteomes" id="UP000887577">
    <property type="component" value="Unplaced"/>
</dbReference>
<name>A0A914YNR1_9BILA</name>
<reference evidence="3" key="1">
    <citation type="submission" date="2022-11" db="UniProtKB">
        <authorList>
            <consortium name="WormBaseParasite"/>
        </authorList>
    </citation>
    <scope>IDENTIFICATION</scope>
</reference>
<evidence type="ECO:0000259" key="1">
    <source>
        <dbReference type="Pfam" id="PF25396"/>
    </source>
</evidence>
<evidence type="ECO:0000313" key="3">
    <source>
        <dbReference type="WBParaSite" id="PSU_v2.g2493.t1"/>
    </source>
</evidence>
<organism evidence="2 3">
    <name type="scientific">Panagrolaimus superbus</name>
    <dbReference type="NCBI Taxonomy" id="310955"/>
    <lineage>
        <taxon>Eukaryota</taxon>
        <taxon>Metazoa</taxon>
        <taxon>Ecdysozoa</taxon>
        <taxon>Nematoda</taxon>
        <taxon>Chromadorea</taxon>
        <taxon>Rhabditida</taxon>
        <taxon>Tylenchina</taxon>
        <taxon>Panagrolaimomorpha</taxon>
        <taxon>Panagrolaimoidea</taxon>
        <taxon>Panagrolaimidae</taxon>
        <taxon>Panagrolaimus</taxon>
    </lineage>
</organism>